<dbReference type="Proteomes" id="UP000054279">
    <property type="component" value="Unassembled WGS sequence"/>
</dbReference>
<evidence type="ECO:0000313" key="3">
    <source>
        <dbReference type="Proteomes" id="UP000054279"/>
    </source>
</evidence>
<sequence>MPINNFALFSNHVQASVALANHETPSGSSIQPVNARPQYSRAHTEKGAFYDEEVEQDNVNKAKKSKRSKRQVVQSDDDPFTDNDSPDAVPNPPHTFSQKRMSGTFSSATVIRGFYGLNPSQSGFKTNSTGKATPDTSPIDRITGVSRHEFASDIELESHYEFRWSPATASSIFWWLSP</sequence>
<keyword evidence="3" id="KW-1185">Reference proteome</keyword>
<reference evidence="2 3" key="1">
    <citation type="submission" date="2014-06" db="EMBL/GenBank/DDBJ databases">
        <title>Evolutionary Origins and Diversification of the Mycorrhizal Mutualists.</title>
        <authorList>
            <consortium name="DOE Joint Genome Institute"/>
            <consortium name="Mycorrhizal Genomics Consortium"/>
            <person name="Kohler A."/>
            <person name="Kuo A."/>
            <person name="Nagy L.G."/>
            <person name="Floudas D."/>
            <person name="Copeland A."/>
            <person name="Barry K.W."/>
            <person name="Cichocki N."/>
            <person name="Veneault-Fourrey C."/>
            <person name="LaButti K."/>
            <person name="Lindquist E.A."/>
            <person name="Lipzen A."/>
            <person name="Lundell T."/>
            <person name="Morin E."/>
            <person name="Murat C."/>
            <person name="Riley R."/>
            <person name="Ohm R."/>
            <person name="Sun H."/>
            <person name="Tunlid A."/>
            <person name="Henrissat B."/>
            <person name="Grigoriev I.V."/>
            <person name="Hibbett D.S."/>
            <person name="Martin F."/>
        </authorList>
    </citation>
    <scope>NUCLEOTIDE SEQUENCE [LARGE SCALE GENOMIC DNA]</scope>
    <source>
        <strain evidence="2 3">SS14</strain>
    </source>
</reference>
<feature type="compositionally biased region" description="Polar residues" evidence="1">
    <location>
        <begin position="23"/>
        <end position="32"/>
    </location>
</feature>
<dbReference type="AlphaFoldDB" id="A0A0C9V292"/>
<feature type="compositionally biased region" description="Basic residues" evidence="1">
    <location>
        <begin position="61"/>
        <end position="70"/>
    </location>
</feature>
<organism evidence="2 3">
    <name type="scientific">Sphaerobolus stellatus (strain SS14)</name>
    <dbReference type="NCBI Taxonomy" id="990650"/>
    <lineage>
        <taxon>Eukaryota</taxon>
        <taxon>Fungi</taxon>
        <taxon>Dikarya</taxon>
        <taxon>Basidiomycota</taxon>
        <taxon>Agaricomycotina</taxon>
        <taxon>Agaricomycetes</taxon>
        <taxon>Phallomycetidae</taxon>
        <taxon>Geastrales</taxon>
        <taxon>Sphaerobolaceae</taxon>
        <taxon>Sphaerobolus</taxon>
    </lineage>
</organism>
<gene>
    <name evidence="2" type="ORF">M422DRAFT_266566</name>
</gene>
<evidence type="ECO:0000256" key="1">
    <source>
        <dbReference type="SAM" id="MobiDB-lite"/>
    </source>
</evidence>
<dbReference type="HOGENOM" id="CLU_1511525_0_0_1"/>
<dbReference type="EMBL" id="KN837238">
    <property type="protein sequence ID" value="KIJ31666.1"/>
    <property type="molecule type" value="Genomic_DNA"/>
</dbReference>
<protein>
    <submittedName>
        <fullName evidence="2">Uncharacterized protein</fullName>
    </submittedName>
</protein>
<accession>A0A0C9V292</accession>
<feature type="region of interest" description="Disordered" evidence="1">
    <location>
        <begin position="23"/>
        <end position="102"/>
    </location>
</feature>
<proteinExistence type="predicted"/>
<name>A0A0C9V292_SPHS4</name>
<feature type="compositionally biased region" description="Acidic residues" evidence="1">
    <location>
        <begin position="75"/>
        <end position="85"/>
    </location>
</feature>
<evidence type="ECO:0000313" key="2">
    <source>
        <dbReference type="EMBL" id="KIJ31666.1"/>
    </source>
</evidence>